<dbReference type="InterPro" id="IPR052968">
    <property type="entry name" value="Nucleotide_metab_enz"/>
</dbReference>
<dbReference type="Proteomes" id="UP000321917">
    <property type="component" value="Unassembled WGS sequence"/>
</dbReference>
<dbReference type="Proteomes" id="UP000321525">
    <property type="component" value="Unassembled WGS sequence"/>
</dbReference>
<dbReference type="Pfam" id="PF02272">
    <property type="entry name" value="DHHA1"/>
    <property type="match status" value="1"/>
</dbReference>
<evidence type="ECO:0000313" key="4">
    <source>
        <dbReference type="Proteomes" id="UP000321525"/>
    </source>
</evidence>
<evidence type="ECO:0000259" key="1">
    <source>
        <dbReference type="Pfam" id="PF02272"/>
    </source>
</evidence>
<accession>A0A5C6Q9K4</accession>
<dbReference type="OrthoDB" id="5429547at2"/>
<evidence type="ECO:0000313" key="2">
    <source>
        <dbReference type="EMBL" id="TWX56745.1"/>
    </source>
</evidence>
<reference evidence="3 5" key="1">
    <citation type="submission" date="2019-07" db="EMBL/GenBank/DDBJ databases">
        <title>Genomes of sea-ice associated Colwellia species.</title>
        <authorList>
            <person name="Bowman J.P."/>
        </authorList>
    </citation>
    <scope>NUCLEOTIDE SEQUENCE [LARGE SCALE GENOMIC DNA]</scope>
    <source>
        <strain evidence="2 4">ACAM 607</strain>
        <strain evidence="3 5">IC036</strain>
    </source>
</reference>
<gene>
    <name evidence="2" type="ORF">ESZ26_14805</name>
    <name evidence="3" type="ORF">ESZ27_12070</name>
</gene>
<dbReference type="PANTHER" id="PTHR42146">
    <property type="entry name" value="3',5'-CYCLIC-NUCLEOTIDE PHOSPHODIESTERASE"/>
    <property type="match status" value="1"/>
</dbReference>
<dbReference type="EMBL" id="VOLQ01000022">
    <property type="protein sequence ID" value="TWX65715.1"/>
    <property type="molecule type" value="Genomic_DNA"/>
</dbReference>
<evidence type="ECO:0000313" key="3">
    <source>
        <dbReference type="EMBL" id="TWX65715.1"/>
    </source>
</evidence>
<evidence type="ECO:0000313" key="5">
    <source>
        <dbReference type="Proteomes" id="UP000321917"/>
    </source>
</evidence>
<dbReference type="SUPFAM" id="SSF64182">
    <property type="entry name" value="DHH phosphoesterases"/>
    <property type="match status" value="1"/>
</dbReference>
<keyword evidence="4" id="KW-1185">Reference proteome</keyword>
<comment type="caution">
    <text evidence="3">The sequence shown here is derived from an EMBL/GenBank/DDBJ whole genome shotgun (WGS) entry which is preliminary data.</text>
</comment>
<name>A0A5C6Q9K4_9GAMM</name>
<sequence length="326" mass="35625">MNYDVFNGDADGIIALLQLQLANPTSTVKITGVKRDIALLQQVVEKTNAQGKSIDDSVIRVLDLSMEKNKDALNTLLADGGNITYIDHHRAGDVPEHVNLQAHIDLDANTCTALIVDKLLAGKFHYWAICAAFGDNLIAKATTLAKLAGLNDNECKHLETLGTLINYNGYGSHIDDLHFHPARLYELLLAYSSPFDAIKEGDSPYYILQKLYNQDHSKAVNTKAFYDTERLTAFELPDETWARRISGVFGNELANINPNKAHAIFTINTDNTYTVSLRAPLVNKQGAGDICSQFATGGGRAAAAGVNALPKEKIKDFLAAVEVYYG</sequence>
<dbReference type="InterPro" id="IPR003156">
    <property type="entry name" value="DHHA1_dom"/>
</dbReference>
<dbReference type="EMBL" id="VOLR01000022">
    <property type="protein sequence ID" value="TWX56745.1"/>
    <property type="molecule type" value="Genomic_DNA"/>
</dbReference>
<dbReference type="AlphaFoldDB" id="A0A5C6Q9K4"/>
<dbReference type="Gene3D" id="3.10.310.30">
    <property type="match status" value="1"/>
</dbReference>
<dbReference type="PANTHER" id="PTHR42146:SF1">
    <property type="entry name" value="OLIGORIBONUCLEASE NRNB"/>
    <property type="match status" value="1"/>
</dbReference>
<dbReference type="GO" id="GO:0003676">
    <property type="term" value="F:nucleic acid binding"/>
    <property type="evidence" value="ECO:0007669"/>
    <property type="project" value="InterPro"/>
</dbReference>
<organism evidence="3 5">
    <name type="scientific">Colwellia hornerae</name>
    <dbReference type="NCBI Taxonomy" id="89402"/>
    <lineage>
        <taxon>Bacteria</taxon>
        <taxon>Pseudomonadati</taxon>
        <taxon>Pseudomonadota</taxon>
        <taxon>Gammaproteobacteria</taxon>
        <taxon>Alteromonadales</taxon>
        <taxon>Colwelliaceae</taxon>
        <taxon>Colwellia</taxon>
    </lineage>
</organism>
<feature type="domain" description="DHHA1" evidence="1">
    <location>
        <begin position="238"/>
        <end position="322"/>
    </location>
</feature>
<dbReference type="InterPro" id="IPR038763">
    <property type="entry name" value="DHH_sf"/>
</dbReference>
<protein>
    <submittedName>
        <fullName evidence="3">DHH family phosphoesterase</fullName>
    </submittedName>
</protein>
<dbReference type="RefSeq" id="WP_146800240.1">
    <property type="nucleotide sequence ID" value="NZ_VOLP01000021.1"/>
</dbReference>
<proteinExistence type="predicted"/>